<accession>A0A5K0U9P1</accession>
<organism evidence="3 4">
    <name type="scientific">Yasminevirus sp. GU-2018</name>
    <dbReference type="NCBI Taxonomy" id="2420051"/>
    <lineage>
        <taxon>Viruses</taxon>
        <taxon>Varidnaviria</taxon>
        <taxon>Bamfordvirae</taxon>
        <taxon>Nucleocytoviricota</taxon>
        <taxon>Megaviricetes</taxon>
        <taxon>Imitervirales</taxon>
        <taxon>Mimiviridae</taxon>
        <taxon>Klosneuvirinae</taxon>
        <taxon>Yasminevirus</taxon>
        <taxon>Yasminevirus saudimassiliense</taxon>
    </lineage>
</organism>
<protein>
    <submittedName>
        <fullName evidence="3">Uncharacterized protein</fullName>
    </submittedName>
</protein>
<feature type="transmembrane region" description="Helical" evidence="2">
    <location>
        <begin position="402"/>
        <end position="422"/>
    </location>
</feature>
<feature type="region of interest" description="Disordered" evidence="1">
    <location>
        <begin position="1"/>
        <end position="56"/>
    </location>
</feature>
<reference evidence="3 4" key="1">
    <citation type="submission" date="2018-10" db="EMBL/GenBank/DDBJ databases">
        <authorList>
            <consortium name="IHU Genomes"/>
        </authorList>
    </citation>
    <scope>NUCLEOTIDE SEQUENCE [LARGE SCALE GENOMIC DNA]</scope>
    <source>
        <strain evidence="3 4">A1</strain>
    </source>
</reference>
<keyword evidence="2" id="KW-0472">Membrane</keyword>
<feature type="transmembrane region" description="Helical" evidence="2">
    <location>
        <begin position="73"/>
        <end position="92"/>
    </location>
</feature>
<evidence type="ECO:0000313" key="3">
    <source>
        <dbReference type="EMBL" id="VBB18799.1"/>
    </source>
</evidence>
<comment type="caution">
    <text evidence="3">The sequence shown here is derived from an EMBL/GenBank/DDBJ whole genome shotgun (WGS) entry which is preliminary data.</text>
</comment>
<dbReference type="Proteomes" id="UP000594342">
    <property type="component" value="Unassembled WGS sequence"/>
</dbReference>
<dbReference type="EMBL" id="UPSH01000001">
    <property type="protein sequence ID" value="VBB18799.1"/>
    <property type="molecule type" value="Genomic_DNA"/>
</dbReference>
<evidence type="ECO:0000256" key="2">
    <source>
        <dbReference type="SAM" id="Phobius"/>
    </source>
</evidence>
<evidence type="ECO:0000313" key="4">
    <source>
        <dbReference type="Proteomes" id="UP000594342"/>
    </source>
</evidence>
<keyword evidence="4" id="KW-1185">Reference proteome</keyword>
<proteinExistence type="predicted"/>
<evidence type="ECO:0000256" key="1">
    <source>
        <dbReference type="SAM" id="MobiDB-lite"/>
    </source>
</evidence>
<name>A0A5K0U9P1_9VIRU</name>
<sequence>MHSPSVSTLSSFSGKHQPIQTSVHTVMQPSSASAQSNVSQSSKSQPSSKVTKQNGNNQSNESYISYIDSNRNALYIHLSIILILTIAYAPLYSSTTLLYYWISMLSLFLGAVYCVLTSVYALRVTDRWRSQLHDGFNVFRSACVDLSIRNYRLMREYREVYHYHYGDVLSRCTEKYKNGELKSVHSNKHKKTDDEHESSINEYVSFVLQNDPSEKLESYEWIKSSVDRINQYVKLCYYLSFIRPTDKLETVQGLLRVNIGSESVLNTRNRKLESLINEVPNEYKNELLSAWNNIDKRVSHDTLITIPCKWIVYEYRNMFRYLYCAKYLKMIHESFDKDYVAVEEDVSRIGHSLRKLFSRESEFLPRAFTDLYTMLTDTVLFVMDNFVAMTIVNCFTTSGSVLVPVVMGVILQTVFVCVVASISDLVKRTDRVVQTPEDIENIDSRIENVFDEMRVTLFDGKIKKAF</sequence>
<feature type="transmembrane region" description="Helical" evidence="2">
    <location>
        <begin position="98"/>
        <end position="122"/>
    </location>
</feature>
<keyword evidence="2" id="KW-1133">Transmembrane helix</keyword>
<feature type="compositionally biased region" description="Polar residues" evidence="1">
    <location>
        <begin position="1"/>
        <end position="27"/>
    </location>
</feature>
<feature type="compositionally biased region" description="Low complexity" evidence="1">
    <location>
        <begin position="28"/>
        <end position="50"/>
    </location>
</feature>
<keyword evidence="2" id="KW-0812">Transmembrane</keyword>
<gene>
    <name evidence="3" type="ORF">YASMINEVIRUS_1331</name>
</gene>